<accession>A0AAF0V3K7</accession>
<name>A0AAF0V3K7_SOLVR</name>
<dbReference type="AlphaFoldDB" id="A0AAF0V3K7"/>
<organism evidence="1 2">
    <name type="scientific">Solanum verrucosum</name>
    <dbReference type="NCBI Taxonomy" id="315347"/>
    <lineage>
        <taxon>Eukaryota</taxon>
        <taxon>Viridiplantae</taxon>
        <taxon>Streptophyta</taxon>
        <taxon>Embryophyta</taxon>
        <taxon>Tracheophyta</taxon>
        <taxon>Spermatophyta</taxon>
        <taxon>Magnoliopsida</taxon>
        <taxon>eudicotyledons</taxon>
        <taxon>Gunneridae</taxon>
        <taxon>Pentapetalae</taxon>
        <taxon>asterids</taxon>
        <taxon>lamiids</taxon>
        <taxon>Solanales</taxon>
        <taxon>Solanaceae</taxon>
        <taxon>Solanoideae</taxon>
        <taxon>Solaneae</taxon>
        <taxon>Solanum</taxon>
    </lineage>
</organism>
<sequence length="80" mass="9535">MNKADKRTKKRRYEDRLTHWASRQTALASPNVPVCEPLKEKFKSAIEKSSQRVTERFRDALPYRPKLHNLKMLKAKAKRR</sequence>
<protein>
    <submittedName>
        <fullName evidence="1">Uncharacterized protein</fullName>
    </submittedName>
</protein>
<dbReference type="EMBL" id="CP133623">
    <property type="protein sequence ID" value="WMV57667.1"/>
    <property type="molecule type" value="Genomic_DNA"/>
</dbReference>
<keyword evidence="2" id="KW-1185">Reference proteome</keyword>
<gene>
    <name evidence="1" type="ORF">MTR67_051052</name>
</gene>
<evidence type="ECO:0000313" key="1">
    <source>
        <dbReference type="EMBL" id="WMV57667.1"/>
    </source>
</evidence>
<evidence type="ECO:0000313" key="2">
    <source>
        <dbReference type="Proteomes" id="UP001234989"/>
    </source>
</evidence>
<proteinExistence type="predicted"/>
<dbReference type="Proteomes" id="UP001234989">
    <property type="component" value="Chromosome 12"/>
</dbReference>
<reference evidence="1" key="1">
    <citation type="submission" date="2023-08" db="EMBL/GenBank/DDBJ databases">
        <title>A de novo genome assembly of Solanum verrucosum Schlechtendal, a Mexican diploid species geographically isolated from the other diploid A-genome species in potato relatives.</title>
        <authorList>
            <person name="Hosaka K."/>
        </authorList>
    </citation>
    <scope>NUCLEOTIDE SEQUENCE</scope>
    <source>
        <tissue evidence="1">Young leaves</tissue>
    </source>
</reference>